<keyword evidence="1" id="KW-0812">Transmembrane</keyword>
<organism evidence="2">
    <name type="scientific">Timema cristinae</name>
    <name type="common">Walking stick</name>
    <dbReference type="NCBI Taxonomy" id="61476"/>
    <lineage>
        <taxon>Eukaryota</taxon>
        <taxon>Metazoa</taxon>
        <taxon>Ecdysozoa</taxon>
        <taxon>Arthropoda</taxon>
        <taxon>Hexapoda</taxon>
        <taxon>Insecta</taxon>
        <taxon>Pterygota</taxon>
        <taxon>Neoptera</taxon>
        <taxon>Polyneoptera</taxon>
        <taxon>Phasmatodea</taxon>
        <taxon>Timematodea</taxon>
        <taxon>Timematoidea</taxon>
        <taxon>Timematidae</taxon>
        <taxon>Timema</taxon>
    </lineage>
</organism>
<dbReference type="AlphaFoldDB" id="A0A7R9DE55"/>
<keyword evidence="1" id="KW-0472">Membrane</keyword>
<name>A0A7R9DE55_TIMCR</name>
<dbReference type="EMBL" id="OC322267">
    <property type="protein sequence ID" value="CAD7411514.1"/>
    <property type="molecule type" value="Genomic_DNA"/>
</dbReference>
<gene>
    <name evidence="2" type="ORF">TCEB3V08_LOCUS10976</name>
</gene>
<feature type="transmembrane region" description="Helical" evidence="1">
    <location>
        <begin position="109"/>
        <end position="130"/>
    </location>
</feature>
<keyword evidence="1" id="KW-1133">Transmembrane helix</keyword>
<accession>A0A7R9DE55</accession>
<feature type="transmembrane region" description="Helical" evidence="1">
    <location>
        <begin position="85"/>
        <end position="103"/>
    </location>
</feature>
<protein>
    <submittedName>
        <fullName evidence="2">Uncharacterized protein</fullName>
    </submittedName>
</protein>
<evidence type="ECO:0000256" key="1">
    <source>
        <dbReference type="SAM" id="Phobius"/>
    </source>
</evidence>
<sequence length="164" mass="18721">MTISPTETRQEEKHKSKMNAVGMKYLRNVCGKTRVDRVSDEWEMKECGLKGNIIRQRERSVLRWFGHVQRMSVDRATKKIYEGRVGFGPFAVLATYVAEVHAAPYRASAVMFLGIAFGAMNLLIPVRCVIITKRGPMSQFTLEPVYCIPALKEGLQHRHVDHED</sequence>
<evidence type="ECO:0000313" key="2">
    <source>
        <dbReference type="EMBL" id="CAD7411514.1"/>
    </source>
</evidence>
<reference evidence="2" key="1">
    <citation type="submission" date="2020-11" db="EMBL/GenBank/DDBJ databases">
        <authorList>
            <person name="Tran Van P."/>
        </authorList>
    </citation>
    <scope>NUCLEOTIDE SEQUENCE</scope>
</reference>
<proteinExistence type="predicted"/>